<feature type="transmembrane region" description="Helical" evidence="8">
    <location>
        <begin position="140"/>
        <end position="157"/>
    </location>
</feature>
<keyword evidence="3" id="KW-0645">Protease</keyword>
<dbReference type="GO" id="GO:0006508">
    <property type="term" value="P:proteolysis"/>
    <property type="evidence" value="ECO:0007669"/>
    <property type="project" value="UniProtKB-KW"/>
</dbReference>
<dbReference type="InterPro" id="IPR006741">
    <property type="entry name" value="AgrB"/>
</dbReference>
<dbReference type="GO" id="GO:0008233">
    <property type="term" value="F:peptidase activity"/>
    <property type="evidence" value="ECO:0007669"/>
    <property type="project" value="UniProtKB-KW"/>
</dbReference>
<keyword evidence="4 8" id="KW-0812">Transmembrane</keyword>
<dbReference type="Pfam" id="PF04647">
    <property type="entry name" value="AgrB"/>
    <property type="match status" value="1"/>
</dbReference>
<dbReference type="SMART" id="SM00793">
    <property type="entry name" value="AgrB"/>
    <property type="match status" value="1"/>
</dbReference>
<dbReference type="EMBL" id="CVRR01000017">
    <property type="protein sequence ID" value="CRL37426.1"/>
    <property type="molecule type" value="Genomic_DNA"/>
</dbReference>
<dbReference type="RefSeq" id="WP_055067706.1">
    <property type="nucleotide sequence ID" value="NZ_CP173697.1"/>
</dbReference>
<name>A0A0M6WLF3_9FIRM</name>
<evidence type="ECO:0000256" key="3">
    <source>
        <dbReference type="ARBA" id="ARBA00022670"/>
    </source>
</evidence>
<dbReference type="Proteomes" id="UP000049979">
    <property type="component" value="Unassembled WGS sequence"/>
</dbReference>
<keyword evidence="10" id="KW-1185">Reference proteome</keyword>
<evidence type="ECO:0000256" key="5">
    <source>
        <dbReference type="ARBA" id="ARBA00022801"/>
    </source>
</evidence>
<evidence type="ECO:0000256" key="6">
    <source>
        <dbReference type="ARBA" id="ARBA00022989"/>
    </source>
</evidence>
<sequence length="203" mass="23146">MKRYTETVVDWMIRQKVINEKEKELYGYALYSVGLLILPLLFAVGIGFILGSIKSGIALVVPFMILRKYSGGYHAKTFSHCAIGSILLLFLCIKFSMQIKCDWKLLFVTVIASVSLIKFSPMDHESRRLDEAEKYRYKKIVIGLVCTLDMLCIILFIQGYHNLIISMCVGIQMTAGVQLPIIIKSMTHNDQKRALNVVWCKKN</sequence>
<keyword evidence="1" id="KW-1003">Cell membrane</keyword>
<dbReference type="GO" id="GO:0016020">
    <property type="term" value="C:membrane"/>
    <property type="evidence" value="ECO:0007669"/>
    <property type="project" value="InterPro"/>
</dbReference>
<keyword evidence="6 8" id="KW-1133">Transmembrane helix</keyword>
<keyword evidence="7 8" id="KW-0472">Membrane</keyword>
<dbReference type="AlphaFoldDB" id="A0A0M6WLF3"/>
<dbReference type="GO" id="GO:0009372">
    <property type="term" value="P:quorum sensing"/>
    <property type="evidence" value="ECO:0007669"/>
    <property type="project" value="UniProtKB-KW"/>
</dbReference>
<feature type="transmembrane region" description="Helical" evidence="8">
    <location>
        <begin position="78"/>
        <end position="97"/>
    </location>
</feature>
<feature type="transmembrane region" description="Helical" evidence="8">
    <location>
        <begin position="25"/>
        <end position="42"/>
    </location>
</feature>
<evidence type="ECO:0000256" key="1">
    <source>
        <dbReference type="ARBA" id="ARBA00022475"/>
    </source>
</evidence>
<keyword evidence="5" id="KW-0378">Hydrolase</keyword>
<evidence type="ECO:0000256" key="7">
    <source>
        <dbReference type="ARBA" id="ARBA00023136"/>
    </source>
</evidence>
<accession>A0A0M6WLF3</accession>
<reference evidence="10" key="1">
    <citation type="submission" date="2015-05" db="EMBL/GenBank/DDBJ databases">
        <authorList>
            <consortium name="Pathogen Informatics"/>
        </authorList>
    </citation>
    <scope>NUCLEOTIDE SEQUENCE [LARGE SCALE GENOMIC DNA]</scope>
    <source>
        <strain evidence="10">M72</strain>
    </source>
</reference>
<organism evidence="9 10">
    <name type="scientific">Roseburia faecis</name>
    <dbReference type="NCBI Taxonomy" id="301302"/>
    <lineage>
        <taxon>Bacteria</taxon>
        <taxon>Bacillati</taxon>
        <taxon>Bacillota</taxon>
        <taxon>Clostridia</taxon>
        <taxon>Lachnospirales</taxon>
        <taxon>Lachnospiraceae</taxon>
        <taxon>Roseburia</taxon>
    </lineage>
</organism>
<evidence type="ECO:0000313" key="10">
    <source>
        <dbReference type="Proteomes" id="UP000049979"/>
    </source>
</evidence>
<feature type="transmembrane region" description="Helical" evidence="8">
    <location>
        <begin position="163"/>
        <end position="183"/>
    </location>
</feature>
<keyword evidence="2" id="KW-0673">Quorum sensing</keyword>
<evidence type="ECO:0000256" key="8">
    <source>
        <dbReference type="SAM" id="Phobius"/>
    </source>
</evidence>
<evidence type="ECO:0000256" key="2">
    <source>
        <dbReference type="ARBA" id="ARBA00022654"/>
    </source>
</evidence>
<evidence type="ECO:0000313" key="9">
    <source>
        <dbReference type="EMBL" id="CRL37426.1"/>
    </source>
</evidence>
<protein>
    <submittedName>
        <fullName evidence="9">Accessory gene regulator B</fullName>
    </submittedName>
</protein>
<evidence type="ECO:0000256" key="4">
    <source>
        <dbReference type="ARBA" id="ARBA00022692"/>
    </source>
</evidence>
<gene>
    <name evidence="9" type="ORF">M72_28571</name>
</gene>
<proteinExistence type="predicted"/>
<dbReference type="OrthoDB" id="9815055at2"/>